<evidence type="ECO:0000313" key="1">
    <source>
        <dbReference type="EMBL" id="GLK57745.1"/>
    </source>
</evidence>
<dbReference type="EMBL" id="BSFF01000010">
    <property type="protein sequence ID" value="GLK57745.1"/>
    <property type="molecule type" value="Genomic_DNA"/>
</dbReference>
<name>A0A9W6MTF2_9HYPH</name>
<accession>A0A9W6MTF2</accession>
<proteinExistence type="predicted"/>
<dbReference type="AlphaFoldDB" id="A0A9W6MTF2"/>
<dbReference type="InterPro" id="IPR027417">
    <property type="entry name" value="P-loop_NTPase"/>
</dbReference>
<dbReference type="Proteomes" id="UP001143400">
    <property type="component" value="Unassembled WGS sequence"/>
</dbReference>
<evidence type="ECO:0000313" key="2">
    <source>
        <dbReference type="Proteomes" id="UP001143400"/>
    </source>
</evidence>
<organism evidence="1 2">
    <name type="scientific">Methylopila capsulata</name>
    <dbReference type="NCBI Taxonomy" id="61654"/>
    <lineage>
        <taxon>Bacteria</taxon>
        <taxon>Pseudomonadati</taxon>
        <taxon>Pseudomonadota</taxon>
        <taxon>Alphaproteobacteria</taxon>
        <taxon>Hyphomicrobiales</taxon>
        <taxon>Methylopilaceae</taxon>
        <taxon>Methylopila</taxon>
    </lineage>
</organism>
<dbReference type="Gene3D" id="3.40.50.300">
    <property type="entry name" value="P-loop containing nucleotide triphosphate hydrolases"/>
    <property type="match status" value="1"/>
</dbReference>
<reference evidence="1" key="2">
    <citation type="submission" date="2023-01" db="EMBL/GenBank/DDBJ databases">
        <authorList>
            <person name="Sun Q."/>
            <person name="Evtushenko L."/>
        </authorList>
    </citation>
    <scope>NUCLEOTIDE SEQUENCE</scope>
    <source>
        <strain evidence="1">VKM B-1606</strain>
    </source>
</reference>
<dbReference type="SUPFAM" id="SSF52540">
    <property type="entry name" value="P-loop containing nucleoside triphosphate hydrolases"/>
    <property type="match status" value="1"/>
</dbReference>
<gene>
    <name evidence="1" type="ORF">GCM10008170_37650</name>
</gene>
<reference evidence="1" key="1">
    <citation type="journal article" date="2014" name="Int. J. Syst. Evol. Microbiol.">
        <title>Complete genome sequence of Corynebacterium casei LMG S-19264T (=DSM 44701T), isolated from a smear-ripened cheese.</title>
        <authorList>
            <consortium name="US DOE Joint Genome Institute (JGI-PGF)"/>
            <person name="Walter F."/>
            <person name="Albersmeier A."/>
            <person name="Kalinowski J."/>
            <person name="Ruckert C."/>
        </authorList>
    </citation>
    <scope>NUCLEOTIDE SEQUENCE</scope>
    <source>
        <strain evidence="1">VKM B-1606</strain>
    </source>
</reference>
<evidence type="ECO:0008006" key="3">
    <source>
        <dbReference type="Google" id="ProtNLM"/>
    </source>
</evidence>
<sequence>MLYICYGAKKSGSTLAYNLTRGVLEAAGEPQILIPAELRGERQRIGGLNVVGALRPEILVAAEIFVPRDRIVALRTHASPTRYLLPLLMEGRAQAQVTIRDPRDLALSLLDVAEKQNALGLSRRDDLIAQRGAVSATLERLSVNVGMMSAWADMPGALVLDYEQTAFDPRLSIASICRQLGIAVPEEQFDAVFAQAATDPRGKKNVAAPRRHRREMAPEDQRLVLDRFPEFYERFYPGADVDVDDSDRNEDRVGSPADRAAAYRETLVEKMRDRLAASAAKTGRPMRSAEAEIDRVLERRAQQRRDKIAKKEADLAERYGDAASTISSAAMSQNRVARAKAVAAAALSEDWRAHLVDDLSEEEAREQEERIDAARLRAIELVNAAMAPKTGD</sequence>
<protein>
    <recommendedName>
        <fullName evidence="3">Sulfotransferase domain-containing protein</fullName>
    </recommendedName>
</protein>
<comment type="caution">
    <text evidence="1">The sequence shown here is derived from an EMBL/GenBank/DDBJ whole genome shotgun (WGS) entry which is preliminary data.</text>
</comment>